<dbReference type="PANTHER" id="PTHR46825">
    <property type="entry name" value="D-ALANYL-D-ALANINE-CARBOXYPEPTIDASE/ENDOPEPTIDASE AMPH"/>
    <property type="match status" value="1"/>
</dbReference>
<evidence type="ECO:0000313" key="6">
    <source>
        <dbReference type="Proteomes" id="UP000628669"/>
    </source>
</evidence>
<dbReference type="SUPFAM" id="SSF56601">
    <property type="entry name" value="beta-lactamase/transpeptidase-like"/>
    <property type="match status" value="1"/>
</dbReference>
<feature type="domain" description="Beta-lactamase-related" evidence="4">
    <location>
        <begin position="52"/>
        <end position="288"/>
    </location>
</feature>
<proteinExistence type="predicted"/>
<evidence type="ECO:0000256" key="3">
    <source>
        <dbReference type="SAM" id="SignalP"/>
    </source>
</evidence>
<evidence type="ECO:0000256" key="1">
    <source>
        <dbReference type="ARBA" id="ARBA00004370"/>
    </source>
</evidence>
<dbReference type="PANTHER" id="PTHR46825:SF11">
    <property type="entry name" value="PENICILLIN-BINDING PROTEIN 4"/>
    <property type="match status" value="1"/>
</dbReference>
<dbReference type="Gene3D" id="3.40.710.10">
    <property type="entry name" value="DD-peptidase/beta-lactamase superfamily"/>
    <property type="match status" value="1"/>
</dbReference>
<dbReference type="InterPro" id="IPR012338">
    <property type="entry name" value="Beta-lactam/transpept-like"/>
</dbReference>
<evidence type="ECO:0000313" key="5">
    <source>
        <dbReference type="EMBL" id="MBK1896264.1"/>
    </source>
</evidence>
<accession>A0ABS1FV40</accession>
<comment type="subcellular location">
    <subcellularLocation>
        <location evidence="1">Membrane</location>
    </subcellularLocation>
</comment>
<keyword evidence="6" id="KW-1185">Reference proteome</keyword>
<dbReference type="InterPro" id="IPR050491">
    <property type="entry name" value="AmpC-like"/>
</dbReference>
<gene>
    <name evidence="5" type="ORF">JHL15_10910</name>
</gene>
<keyword evidence="2" id="KW-0472">Membrane</keyword>
<keyword evidence="3" id="KW-0732">Signal</keyword>
<name>A0ABS1FV40_9FLAO</name>
<feature type="chain" id="PRO_5045486017" evidence="3">
    <location>
        <begin position="20"/>
        <end position="438"/>
    </location>
</feature>
<organism evidence="5 6">
    <name type="scientific">Chryseobacterium paridis</name>
    <dbReference type="NCBI Taxonomy" id="2800328"/>
    <lineage>
        <taxon>Bacteria</taxon>
        <taxon>Pseudomonadati</taxon>
        <taxon>Bacteroidota</taxon>
        <taxon>Flavobacteriia</taxon>
        <taxon>Flavobacteriales</taxon>
        <taxon>Weeksellaceae</taxon>
        <taxon>Chryseobacterium group</taxon>
        <taxon>Chryseobacterium</taxon>
    </lineage>
</organism>
<comment type="caution">
    <text evidence="5">The sequence shown here is derived from an EMBL/GenBank/DDBJ whole genome shotgun (WGS) entry which is preliminary data.</text>
</comment>
<dbReference type="Proteomes" id="UP000628669">
    <property type="component" value="Unassembled WGS sequence"/>
</dbReference>
<dbReference type="RefSeq" id="WP_200245725.1">
    <property type="nucleotide sequence ID" value="NZ_JAENHK010000010.1"/>
</dbReference>
<dbReference type="Pfam" id="PF00144">
    <property type="entry name" value="Beta-lactamase"/>
    <property type="match status" value="1"/>
</dbReference>
<dbReference type="EMBL" id="JAENHK010000010">
    <property type="protein sequence ID" value="MBK1896264.1"/>
    <property type="molecule type" value="Genomic_DNA"/>
</dbReference>
<protein>
    <submittedName>
        <fullName evidence="5">Beta-lactamase family protein</fullName>
    </submittedName>
</protein>
<evidence type="ECO:0000256" key="2">
    <source>
        <dbReference type="ARBA" id="ARBA00023136"/>
    </source>
</evidence>
<feature type="signal peptide" evidence="3">
    <location>
        <begin position="1"/>
        <end position="19"/>
    </location>
</feature>
<evidence type="ECO:0000259" key="4">
    <source>
        <dbReference type="Pfam" id="PF00144"/>
    </source>
</evidence>
<reference evidence="6" key="1">
    <citation type="submission" date="2021-01" db="EMBL/GenBank/DDBJ databases">
        <title>Genome public.</title>
        <authorList>
            <person name="Liu C."/>
            <person name="Sun Q."/>
        </authorList>
    </citation>
    <scope>NUCLEOTIDE SEQUENCE [LARGE SCALE GENOMIC DNA]</scope>
    <source>
        <strain evidence="6">YIM B02567</strain>
    </source>
</reference>
<dbReference type="InterPro" id="IPR001466">
    <property type="entry name" value="Beta-lactam-related"/>
</dbReference>
<sequence>MKYQLSLLLSLFLCSFGQSQEQATVDMKRFEIERKTNEYFSALTHLKQFNGNVIVAKDGSTILNKTYNISHAPRGLRVDRNSKFIIASVSKVFVKYGILKLVEQKKISLDDPLSKFIPDFPEGNKITINHLMNHQSGLPREIKDYEKYDKLTGEQIIELAKKEKLLFEPGTKILYSNIGFLLLHNIINKTAKNGYLPFIKKEIFDPIGLKNTNEYNAKKPSKNFVRGFDNDDGKIVKASAKELNRFETGNYVSTIGDLYLFSKGGFDGKHLEKGLIKELFDENQVLAQAGGRPGYRAYFYKNGKTGFDFMFVSNYTGIPIQKVTEDIVKIFEGKPYQVPTAIKRIKINLSETIMKRYEGKYILELDQSQYLTIIVKDGKLYMTDKDGEANEVVPDSETTFFFDPASNDGLVFTLNKDTGVYELTLISDGLNLKTKKVN</sequence>